<feature type="signal peptide" evidence="1">
    <location>
        <begin position="1"/>
        <end position="19"/>
    </location>
</feature>
<evidence type="ECO:0008006" key="4">
    <source>
        <dbReference type="Google" id="ProtNLM"/>
    </source>
</evidence>
<dbReference type="STRING" id="1454006.AW14_09065"/>
<proteinExistence type="predicted"/>
<dbReference type="InterPro" id="IPR018673">
    <property type="entry name" value="DUF2141"/>
</dbReference>
<dbReference type="OrthoDB" id="9788332at2"/>
<dbReference type="AlphaFoldDB" id="A0A0C5VXD4"/>
<name>A0A0C5VXD4_9FLAO</name>
<evidence type="ECO:0000256" key="1">
    <source>
        <dbReference type="SAM" id="SignalP"/>
    </source>
</evidence>
<accession>A0A0C5VXD4</accession>
<sequence length="140" mass="15431">MKTITTIIALLLFVNFTQAQETNTGKTITVKINNIANNNGQILVSLNNEATFMKGKGIQNLKSTIENGSVILTFKNVEPGIYAIIAFHDENSNNQMDFETNGIPKESYGASNNDMSFGPPQFNTAKFQVRDEDVALNIKL</sequence>
<evidence type="ECO:0000313" key="2">
    <source>
        <dbReference type="EMBL" id="AJR03746.1"/>
    </source>
</evidence>
<dbReference type="KEGG" id="sze:AW14_09065"/>
<keyword evidence="3" id="KW-1185">Reference proteome</keyword>
<organism evidence="2 3">
    <name type="scientific">Siansivirga zeaxanthinifaciens CC-SAMT-1</name>
    <dbReference type="NCBI Taxonomy" id="1454006"/>
    <lineage>
        <taxon>Bacteria</taxon>
        <taxon>Pseudomonadati</taxon>
        <taxon>Bacteroidota</taxon>
        <taxon>Flavobacteriia</taxon>
        <taxon>Flavobacteriales</taxon>
        <taxon>Flavobacteriaceae</taxon>
        <taxon>Siansivirga</taxon>
    </lineage>
</organism>
<gene>
    <name evidence="2" type="ORF">AW14_09065</name>
</gene>
<dbReference type="EMBL" id="CP007202">
    <property type="protein sequence ID" value="AJR03746.1"/>
    <property type="molecule type" value="Genomic_DNA"/>
</dbReference>
<dbReference type="HOGENOM" id="CLU_125018_2_1_10"/>
<reference evidence="2 3" key="1">
    <citation type="submission" date="2014-02" db="EMBL/GenBank/DDBJ databases">
        <authorList>
            <person name="Young C.-C."/>
            <person name="Hameed A."/>
            <person name="Huang H.-C."/>
            <person name="Shahina M."/>
        </authorList>
    </citation>
    <scope>NUCLEOTIDE SEQUENCE [LARGE SCALE GENOMIC DNA]</scope>
    <source>
        <strain evidence="2 3">CC-SAMT-1</strain>
    </source>
</reference>
<dbReference type="Proteomes" id="UP000032229">
    <property type="component" value="Chromosome"/>
</dbReference>
<dbReference type="PATRIC" id="fig|1454006.5.peg.1790"/>
<feature type="chain" id="PRO_5002191397" description="DUF2141 domain-containing protein" evidence="1">
    <location>
        <begin position="20"/>
        <end position="140"/>
    </location>
</feature>
<protein>
    <recommendedName>
        <fullName evidence="4">DUF2141 domain-containing protein</fullName>
    </recommendedName>
</protein>
<evidence type="ECO:0000313" key="3">
    <source>
        <dbReference type="Proteomes" id="UP000032229"/>
    </source>
</evidence>
<dbReference type="Pfam" id="PF09912">
    <property type="entry name" value="DUF2141"/>
    <property type="match status" value="1"/>
</dbReference>
<dbReference type="RefSeq" id="WP_044638482.1">
    <property type="nucleotide sequence ID" value="NZ_CP007202.1"/>
</dbReference>
<keyword evidence="1" id="KW-0732">Signal</keyword>